<evidence type="ECO:0000259" key="2">
    <source>
        <dbReference type="Pfam" id="PF00501"/>
    </source>
</evidence>
<dbReference type="InterPro" id="IPR050237">
    <property type="entry name" value="ATP-dep_AMP-bd_enzyme"/>
</dbReference>
<dbReference type="PROSITE" id="PS00455">
    <property type="entry name" value="AMP_BINDING"/>
    <property type="match status" value="1"/>
</dbReference>
<evidence type="ECO:0000313" key="3">
    <source>
        <dbReference type="EMBL" id="GCE36818.1"/>
    </source>
</evidence>
<reference evidence="3 4" key="1">
    <citation type="submission" date="2018-11" db="EMBL/GenBank/DDBJ databases">
        <title>Microbial catabolism of amino acid.</title>
        <authorList>
            <person name="Hibi M."/>
            <person name="Ogawa J."/>
        </authorList>
    </citation>
    <scope>NUCLEOTIDE SEQUENCE [LARGE SCALE GENOMIC DNA]</scope>
    <source>
        <strain evidence="3 4">C31-06</strain>
    </source>
</reference>
<feature type="compositionally biased region" description="Polar residues" evidence="1">
    <location>
        <begin position="332"/>
        <end position="342"/>
    </location>
</feature>
<dbReference type="Gene3D" id="3.40.50.12780">
    <property type="entry name" value="N-terminal domain of ligase-like"/>
    <property type="match status" value="1"/>
</dbReference>
<dbReference type="Proteomes" id="UP000287519">
    <property type="component" value="Unassembled WGS sequence"/>
</dbReference>
<feature type="region of interest" description="Disordered" evidence="1">
    <location>
        <begin position="302"/>
        <end position="346"/>
    </location>
</feature>
<name>A0A402BZN8_RHOWR</name>
<feature type="domain" description="AMP-dependent synthetase/ligase" evidence="2">
    <location>
        <begin position="14"/>
        <end position="292"/>
    </location>
</feature>
<dbReference type="InterPro" id="IPR020845">
    <property type="entry name" value="AMP-binding_CS"/>
</dbReference>
<gene>
    <name evidence="3" type="ORF">Rhow_005818</name>
</gene>
<protein>
    <submittedName>
        <fullName evidence="3">Long-chain-fatty-acid--CoA ligase</fullName>
    </submittedName>
</protein>
<accession>A0A402BZN8</accession>
<dbReference type="EMBL" id="BHYM01000005">
    <property type="protein sequence ID" value="GCE36818.1"/>
    <property type="molecule type" value="Genomic_DNA"/>
</dbReference>
<dbReference type="PANTHER" id="PTHR43767">
    <property type="entry name" value="LONG-CHAIN-FATTY-ACID--COA LIGASE"/>
    <property type="match status" value="1"/>
</dbReference>
<comment type="caution">
    <text evidence="3">The sequence shown here is derived from an EMBL/GenBank/DDBJ whole genome shotgun (WGS) entry which is preliminary data.</text>
</comment>
<proteinExistence type="predicted"/>
<evidence type="ECO:0000256" key="1">
    <source>
        <dbReference type="SAM" id="MobiDB-lite"/>
    </source>
</evidence>
<dbReference type="GO" id="GO:0016874">
    <property type="term" value="F:ligase activity"/>
    <property type="evidence" value="ECO:0007669"/>
    <property type="project" value="UniProtKB-KW"/>
</dbReference>
<dbReference type="AlphaFoldDB" id="A0A402BZN8"/>
<keyword evidence="4" id="KW-1185">Reference proteome</keyword>
<dbReference type="InterPro" id="IPR000873">
    <property type="entry name" value="AMP-dep_synth/lig_dom"/>
</dbReference>
<dbReference type="Pfam" id="PF00501">
    <property type="entry name" value="AMP-binding"/>
    <property type="match status" value="1"/>
</dbReference>
<organism evidence="3 4">
    <name type="scientific">Rhodococcus wratislaviensis</name>
    <name type="common">Tsukamurella wratislaviensis</name>
    <dbReference type="NCBI Taxonomy" id="44752"/>
    <lineage>
        <taxon>Bacteria</taxon>
        <taxon>Bacillati</taxon>
        <taxon>Actinomycetota</taxon>
        <taxon>Actinomycetes</taxon>
        <taxon>Mycobacteriales</taxon>
        <taxon>Nocardiaceae</taxon>
        <taxon>Rhodococcus</taxon>
    </lineage>
</organism>
<dbReference type="SUPFAM" id="SSF56801">
    <property type="entry name" value="Acetyl-CoA synthetase-like"/>
    <property type="match status" value="1"/>
</dbReference>
<dbReference type="PANTHER" id="PTHR43767:SF1">
    <property type="entry name" value="NONRIBOSOMAL PEPTIDE SYNTHASE PES1 (EUROFUNG)-RELATED"/>
    <property type="match status" value="1"/>
</dbReference>
<dbReference type="InterPro" id="IPR042099">
    <property type="entry name" value="ANL_N_sf"/>
</dbReference>
<keyword evidence="3" id="KW-0436">Ligase</keyword>
<evidence type="ECO:0000313" key="4">
    <source>
        <dbReference type="Proteomes" id="UP000287519"/>
    </source>
</evidence>
<sequence length="359" mass="38854">MSGTVTDALNYWSRSVPNLPAIDFDGDVVTYSELAGWADGVAHDLASRGVSPGDRVSFLGANSLERAVASLGAMKVGAIAVGFNHRMLAGELTTLVEDCEPKVVYCDEALLPRLEEVQQARNTFSIAVFEKDVRTLRGGDHAKYRTPIVDLDTPAAIVFTSGTTGKPRGVIFTHATIAGEMHEWLLMEPIQQNGLRPVLVLPLFTTAGILWGISRVVLHGGTLFLQPKFEPSEALRILSEEKANTLTGPPILFEQIAKAPGFVDADLSHMVTAHVGGARVPVGLLHKWQARGVALQRCDKYTGRPKSADRRPQCPATKHPNIPTSAGGAESSPKSEWSTLKETTYRHTKPVRSCFADRA</sequence>
<feature type="compositionally biased region" description="Basic and acidic residues" evidence="1">
    <location>
        <begin position="302"/>
        <end position="312"/>
    </location>
</feature>